<dbReference type="InterPro" id="IPR029047">
    <property type="entry name" value="HSP70_peptide-bd_sf"/>
</dbReference>
<keyword evidence="5" id="KW-0175">Coiled coil</keyword>
<accession>A0A9N8WAM7</accession>
<dbReference type="CDD" id="cd11733">
    <property type="entry name" value="ASKHA_NBD_HSP70_HSPA9"/>
    <property type="match status" value="1"/>
</dbReference>
<dbReference type="SUPFAM" id="SSF53067">
    <property type="entry name" value="Actin-like ATPase domain"/>
    <property type="match status" value="2"/>
</dbReference>
<dbReference type="InterPro" id="IPR032675">
    <property type="entry name" value="LRR_dom_sf"/>
</dbReference>
<dbReference type="HAMAP" id="MF_00332">
    <property type="entry name" value="DnaK"/>
    <property type="match status" value="1"/>
</dbReference>
<evidence type="ECO:0000313" key="7">
    <source>
        <dbReference type="EMBL" id="CAG8480825.1"/>
    </source>
</evidence>
<dbReference type="PANTHER" id="PTHR19375">
    <property type="entry name" value="HEAT SHOCK PROTEIN 70KDA"/>
    <property type="match status" value="1"/>
</dbReference>
<dbReference type="Gene3D" id="3.30.420.40">
    <property type="match status" value="2"/>
</dbReference>
<dbReference type="InterPro" id="IPR018181">
    <property type="entry name" value="Heat_shock_70_CS"/>
</dbReference>
<protein>
    <recommendedName>
        <fullName evidence="4">Iron-sulfur cluster biogenesis chaperone, mitochondrial</fullName>
    </recommendedName>
</protein>
<evidence type="ECO:0000256" key="3">
    <source>
        <dbReference type="ARBA" id="ARBA00059314"/>
    </source>
</evidence>
<dbReference type="FunFam" id="3.30.420.40:FF:000020">
    <property type="entry name" value="Chaperone protein HscA homolog"/>
    <property type="match status" value="1"/>
</dbReference>
<keyword evidence="8" id="KW-1185">Reference proteome</keyword>
<sequence length="1086" mass="121570">MFCSRIERNGLHVLTRRLGRKMLLPRVSERLTSRANNYANPAEGNTKVQGNVIGIDLGTTNSCVAIMEGKNPRVLENSEGGRTTPSVVAFTKEGELLVGLPAKRQAVVNPENTFFATKRLIGRKFSDSEVKNDIGQVPYKIVEHSNGDAWLESRGKKYSPAQIGGFVVGKMKETAVITVPAYFNDSQRQATKAAGQISGLNVLRVINEPTAAALAYGLDKAGDKIIAVYDLGGGTFDISILEIQKGVFEVKSTNGNTHLGGEDFDTTLVRYLVEQFKKNEGIDLSKDRMAIQRIREASEKAKIELSSTVQTDINLPFITADATGPKHINMKLSRSTFETLTKSLVDKTIEPCKLALKDASIDAKEINEVILVGGMTRMPRVMDSVKSIFNRDPTKSVNPDEAVAIGASIQGGVLAGEVTDILLLDVTPLSLGIETLGGVFARLINRNTTIPTKKSQVFSTAADGQTKVEIKVFQGERELVKDNKMLGNFQLDGIPPLPKGVPQIEVAFDIDADGIVNVTARDKATGKDQSITLAASSGLSKDEIEKMIHEAERHSEADREKKETIEACNSAEILISDIEKSMTDFKDQLDQTEAENIKSNIQTLRELTTKAQAETVPADEITSEINKLKTASLKLFEMAYKKRESENKTENKGNGDSENKGDDSSGSESGEKIVTFDMKKKSKQKRNFRNPISAAIIRHNSDSNFKSNHNDHNDHNDNTNTQVSALLDQLRHESRSNDIPNSTFELFPSLPMPASNYLAREYDVFRQRMRGENESLRQLVSGPMPPKSWRGVWYKADLNLRKIKRGAWDDHSKCQVPTLTSICIDTITLNIRSYKTNIYFSNLPTHLKQYTLSSLSIHDPLTDDLLPLFSNDSKYVELDIAFSDISIKSFRNHFWKTIKEKDIEKNIVEDWEDLIEYSDDDVRDILSVQLFKVSRNNETTTRRKEKNMKNYITKLPDLRRLNCGFTKNISIIPLATLLVSTLPLLTHLSIAGCSDFESGPYALRIISRLINLLFLDISYCEWINNNILLQFINWEKDLKSLKLLVAVGCFNLNDPEGIKKQLGIHRKRFELWTEIKKKRENSRNLW</sequence>
<dbReference type="Gene3D" id="3.80.10.10">
    <property type="entry name" value="Ribonuclease Inhibitor"/>
    <property type="match status" value="1"/>
</dbReference>
<dbReference type="InterPro" id="IPR029048">
    <property type="entry name" value="HSP70_C_sf"/>
</dbReference>
<reference evidence="7" key="1">
    <citation type="submission" date="2021-06" db="EMBL/GenBank/DDBJ databases">
        <authorList>
            <person name="Kallberg Y."/>
            <person name="Tangrot J."/>
            <person name="Rosling A."/>
        </authorList>
    </citation>
    <scope>NUCLEOTIDE SEQUENCE</scope>
    <source>
        <strain evidence="7">AZ414A</strain>
    </source>
</reference>
<dbReference type="AlphaFoldDB" id="A0A9N8WAM7"/>
<keyword evidence="2" id="KW-0067">ATP-binding</keyword>
<comment type="function">
    <text evidence="3">Required for the assembly of iron-sulfur (Fe/S) clusters in mitochondria. Assisted by the DnaJ-like co-chaperone jac1 and the nucleotide exchange factor mge1, it mediates ATP-dependent Fe-S cluster transfer from the scaffold proteins isu1/isu2 to grx5.</text>
</comment>
<dbReference type="GO" id="GO:0005524">
    <property type="term" value="F:ATP binding"/>
    <property type="evidence" value="ECO:0007669"/>
    <property type="project" value="UniProtKB-KW"/>
</dbReference>
<evidence type="ECO:0000256" key="6">
    <source>
        <dbReference type="SAM" id="MobiDB-lite"/>
    </source>
</evidence>
<evidence type="ECO:0000256" key="2">
    <source>
        <dbReference type="ARBA" id="ARBA00022840"/>
    </source>
</evidence>
<dbReference type="Gene3D" id="2.60.34.10">
    <property type="entry name" value="Substrate Binding Domain Of DNAk, Chain A, domain 1"/>
    <property type="match status" value="1"/>
</dbReference>
<dbReference type="NCBIfam" id="NF001413">
    <property type="entry name" value="PRK00290.1"/>
    <property type="match status" value="1"/>
</dbReference>
<dbReference type="InterPro" id="IPR013126">
    <property type="entry name" value="Hsp_70_fam"/>
</dbReference>
<dbReference type="Gene3D" id="1.20.1270.10">
    <property type="match status" value="1"/>
</dbReference>
<dbReference type="GO" id="GO:0140662">
    <property type="term" value="F:ATP-dependent protein folding chaperone"/>
    <property type="evidence" value="ECO:0007669"/>
    <property type="project" value="InterPro"/>
</dbReference>
<dbReference type="EMBL" id="CAJVPK010000239">
    <property type="protein sequence ID" value="CAG8480825.1"/>
    <property type="molecule type" value="Genomic_DNA"/>
</dbReference>
<dbReference type="NCBIfam" id="TIGR02350">
    <property type="entry name" value="prok_dnaK"/>
    <property type="match status" value="1"/>
</dbReference>
<dbReference type="OrthoDB" id="2401965at2759"/>
<dbReference type="GO" id="GO:0051082">
    <property type="term" value="F:unfolded protein binding"/>
    <property type="evidence" value="ECO:0007669"/>
    <property type="project" value="InterPro"/>
</dbReference>
<dbReference type="PROSITE" id="PS00297">
    <property type="entry name" value="HSP70_1"/>
    <property type="match status" value="1"/>
</dbReference>
<proteinExistence type="inferred from homology"/>
<dbReference type="Gene3D" id="3.90.640.10">
    <property type="entry name" value="Actin, Chain A, domain 4"/>
    <property type="match status" value="1"/>
</dbReference>
<organism evidence="7 8">
    <name type="scientific">Diversispora eburnea</name>
    <dbReference type="NCBI Taxonomy" id="1213867"/>
    <lineage>
        <taxon>Eukaryota</taxon>
        <taxon>Fungi</taxon>
        <taxon>Fungi incertae sedis</taxon>
        <taxon>Mucoromycota</taxon>
        <taxon>Glomeromycotina</taxon>
        <taxon>Glomeromycetes</taxon>
        <taxon>Diversisporales</taxon>
        <taxon>Diversisporaceae</taxon>
        <taxon>Diversispora</taxon>
    </lineage>
</organism>
<feature type="coiled-coil region" evidence="5">
    <location>
        <begin position="575"/>
        <end position="614"/>
    </location>
</feature>
<evidence type="ECO:0000256" key="1">
    <source>
        <dbReference type="ARBA" id="ARBA00022741"/>
    </source>
</evidence>
<dbReference type="SUPFAM" id="SSF100920">
    <property type="entry name" value="Heat shock protein 70kD (HSP70), peptide-binding domain"/>
    <property type="match status" value="1"/>
</dbReference>
<evidence type="ECO:0000256" key="5">
    <source>
        <dbReference type="SAM" id="Coils"/>
    </source>
</evidence>
<dbReference type="PROSITE" id="PS01036">
    <property type="entry name" value="HSP70_3"/>
    <property type="match status" value="1"/>
</dbReference>
<name>A0A9N8WAM7_9GLOM</name>
<dbReference type="SUPFAM" id="SSF52047">
    <property type="entry name" value="RNI-like"/>
    <property type="match status" value="1"/>
</dbReference>
<dbReference type="PROSITE" id="PS00329">
    <property type="entry name" value="HSP70_2"/>
    <property type="match status" value="1"/>
</dbReference>
<gene>
    <name evidence="7" type="ORF">DEBURN_LOCUS3651</name>
</gene>
<dbReference type="InterPro" id="IPR012725">
    <property type="entry name" value="Chaperone_DnaK"/>
</dbReference>
<feature type="region of interest" description="Disordered" evidence="6">
    <location>
        <begin position="643"/>
        <end position="692"/>
    </location>
</feature>
<dbReference type="Pfam" id="PF00012">
    <property type="entry name" value="HSP70"/>
    <property type="match status" value="1"/>
</dbReference>
<evidence type="ECO:0000256" key="4">
    <source>
        <dbReference type="ARBA" id="ARBA00070638"/>
    </source>
</evidence>
<comment type="caution">
    <text evidence="7">The sequence shown here is derived from an EMBL/GenBank/DDBJ whole genome shotgun (WGS) entry which is preliminary data.</text>
</comment>
<feature type="compositionally biased region" description="Basic and acidic residues" evidence="6">
    <location>
        <begin position="643"/>
        <end position="663"/>
    </location>
</feature>
<evidence type="ECO:0000313" key="8">
    <source>
        <dbReference type="Proteomes" id="UP000789706"/>
    </source>
</evidence>
<dbReference type="FunFam" id="3.90.640.10:FF:000003">
    <property type="entry name" value="Molecular chaperone DnaK"/>
    <property type="match status" value="1"/>
</dbReference>
<dbReference type="InterPro" id="IPR043129">
    <property type="entry name" value="ATPase_NBD"/>
</dbReference>
<dbReference type="FunFam" id="3.30.420.40:FF:000004">
    <property type="entry name" value="Molecular chaperone DnaK"/>
    <property type="match status" value="1"/>
</dbReference>
<dbReference type="FunFam" id="2.60.34.10:FF:000014">
    <property type="entry name" value="Chaperone protein DnaK HSP70"/>
    <property type="match status" value="1"/>
</dbReference>
<dbReference type="Proteomes" id="UP000789706">
    <property type="component" value="Unassembled WGS sequence"/>
</dbReference>
<keyword evidence="1" id="KW-0547">Nucleotide-binding</keyword>
<dbReference type="PRINTS" id="PR00301">
    <property type="entry name" value="HEATSHOCK70"/>
</dbReference>